<dbReference type="EMBL" id="JAALLH010000001">
    <property type="protein sequence ID" value="NIY66288.1"/>
    <property type="molecule type" value="Genomic_DNA"/>
</dbReference>
<comment type="similarity">
    <text evidence="1">Belongs to the leucine-binding protein family.</text>
</comment>
<sequence>MTGRRRPSSRPIRAAVAALCTTAVGVSLLTGCGAVLSSEGDNGPITVMTWAPEGTKATNMPGMPAMAKAFARWVNGSGGIHGRKLQVVTCNERNDAVQAAGCAQRAKDDKAVAVVGSYSQYGRSFISPLEVAGIPYIGGYGVTQEEFDSPYSYPVNGGQAALLVGNGRQLAARCERTALVRPDTIAGDELPQLLNTGLKAGKRATAHDVRAPEDAGDYSKQATSALEGVGADTSLGAADQGAALESSCVTAALGNRTGTFFDSFRRVQENHPKVRLASILGGVRQSLIDSTGGSSSPLEGTYATGWYPAGDDPRWNPMKKVINKYAFDDNRIDPDDPGTQTTWIAYTVLRSVLMSLHADDISARTVRNALDNGHAVNTGGLTPTLRWGYEDTLHVPNYSRIVNADVTYQMVRDGRLVAVRKGFVNVSKILERYHPAD</sequence>
<evidence type="ECO:0000313" key="6">
    <source>
        <dbReference type="Proteomes" id="UP000536624"/>
    </source>
</evidence>
<feature type="domain" description="Leucine-binding protein" evidence="4">
    <location>
        <begin position="54"/>
        <end position="380"/>
    </location>
</feature>
<evidence type="ECO:0000256" key="2">
    <source>
        <dbReference type="ARBA" id="ARBA00022729"/>
    </source>
</evidence>
<dbReference type="AlphaFoldDB" id="A0A7X5X4A0"/>
<organism evidence="5 6">
    <name type="scientific">Streptomyces malaysiensis</name>
    <dbReference type="NCBI Taxonomy" id="92644"/>
    <lineage>
        <taxon>Bacteria</taxon>
        <taxon>Bacillati</taxon>
        <taxon>Actinomycetota</taxon>
        <taxon>Actinomycetes</taxon>
        <taxon>Kitasatosporales</taxon>
        <taxon>Streptomycetaceae</taxon>
        <taxon>Streptomyces</taxon>
        <taxon>Streptomyces violaceusniger group</taxon>
    </lineage>
</organism>
<evidence type="ECO:0000259" key="4">
    <source>
        <dbReference type="Pfam" id="PF13458"/>
    </source>
</evidence>
<evidence type="ECO:0000313" key="5">
    <source>
        <dbReference type="EMBL" id="NIY66288.1"/>
    </source>
</evidence>
<protein>
    <submittedName>
        <fullName evidence="5">Lipoprotein</fullName>
    </submittedName>
</protein>
<dbReference type="InterPro" id="IPR028082">
    <property type="entry name" value="Peripla_BP_I"/>
</dbReference>
<keyword evidence="5" id="KW-0449">Lipoprotein</keyword>
<name>A0A7X5X4A0_STRMQ</name>
<keyword evidence="2 3" id="KW-0732">Signal</keyword>
<dbReference type="InterPro" id="IPR028081">
    <property type="entry name" value="Leu-bd"/>
</dbReference>
<evidence type="ECO:0000256" key="1">
    <source>
        <dbReference type="ARBA" id="ARBA00010062"/>
    </source>
</evidence>
<gene>
    <name evidence="5" type="ORF">SMALB_4308</name>
</gene>
<accession>A0A7X5X4A0</accession>
<dbReference type="Proteomes" id="UP000536624">
    <property type="component" value="Unassembled WGS sequence"/>
</dbReference>
<dbReference type="Gene3D" id="3.40.50.2300">
    <property type="match status" value="2"/>
</dbReference>
<dbReference type="SUPFAM" id="SSF53822">
    <property type="entry name" value="Periplasmic binding protein-like I"/>
    <property type="match status" value="1"/>
</dbReference>
<dbReference type="RefSeq" id="WP_167502084.1">
    <property type="nucleotide sequence ID" value="NZ_JAALLH010000001.1"/>
</dbReference>
<feature type="chain" id="PRO_5038635406" evidence="3">
    <location>
        <begin position="30"/>
        <end position="437"/>
    </location>
</feature>
<dbReference type="Pfam" id="PF13458">
    <property type="entry name" value="Peripla_BP_6"/>
    <property type="match status" value="1"/>
</dbReference>
<proteinExistence type="inferred from homology"/>
<feature type="signal peptide" evidence="3">
    <location>
        <begin position="1"/>
        <end position="29"/>
    </location>
</feature>
<reference evidence="5 6" key="1">
    <citation type="submission" date="2020-02" db="EMBL/GenBank/DDBJ databases">
        <title>Streptomyces malaysiensis DSM14702 (JHCC583434, PFL_A843) Genome sequencing and assembly.</title>
        <authorList>
            <person name="Samborskyy M."/>
        </authorList>
    </citation>
    <scope>NUCLEOTIDE SEQUENCE [LARGE SCALE GENOMIC DNA]</scope>
    <source>
        <strain evidence="5 6">DSM 14702</strain>
    </source>
</reference>
<evidence type="ECO:0000256" key="3">
    <source>
        <dbReference type="SAM" id="SignalP"/>
    </source>
</evidence>
<comment type="caution">
    <text evidence="5">The sequence shown here is derived from an EMBL/GenBank/DDBJ whole genome shotgun (WGS) entry which is preliminary data.</text>
</comment>
<dbReference type="PROSITE" id="PS51257">
    <property type="entry name" value="PROKAR_LIPOPROTEIN"/>
    <property type="match status" value="1"/>
</dbReference>